<dbReference type="Proteomes" id="UP000002051">
    <property type="component" value="Chromosome 2"/>
</dbReference>
<dbReference type="EMBL" id="CM001218">
    <property type="protein sequence ID" value="KEH36481.1"/>
    <property type="molecule type" value="Genomic_DNA"/>
</dbReference>
<evidence type="ECO:0000313" key="2">
    <source>
        <dbReference type="EnsemblPlants" id="KEH36481"/>
    </source>
</evidence>
<keyword evidence="3" id="KW-1185">Reference proteome</keyword>
<sequence length="85" mass="9701">MSMLLSTTSQAHSPILQGFIKIDFQFRNDFKENEVCFQGSDVCPTLFSHNNSVVNILRVRNTNRLNIISNAVTREQPHINIKHSS</sequence>
<protein>
    <submittedName>
        <fullName evidence="1 2">Uncharacterized protein</fullName>
    </submittedName>
</protein>
<dbReference type="EnsemblPlants" id="KEH36481">
    <property type="protein sequence ID" value="KEH36481"/>
    <property type="gene ID" value="MTR_2g011285"/>
</dbReference>
<evidence type="ECO:0000313" key="3">
    <source>
        <dbReference type="Proteomes" id="UP000002051"/>
    </source>
</evidence>
<organism evidence="1 3">
    <name type="scientific">Medicago truncatula</name>
    <name type="common">Barrel medic</name>
    <name type="synonym">Medicago tribuloides</name>
    <dbReference type="NCBI Taxonomy" id="3880"/>
    <lineage>
        <taxon>Eukaryota</taxon>
        <taxon>Viridiplantae</taxon>
        <taxon>Streptophyta</taxon>
        <taxon>Embryophyta</taxon>
        <taxon>Tracheophyta</taxon>
        <taxon>Spermatophyta</taxon>
        <taxon>Magnoliopsida</taxon>
        <taxon>eudicotyledons</taxon>
        <taxon>Gunneridae</taxon>
        <taxon>Pentapetalae</taxon>
        <taxon>rosids</taxon>
        <taxon>fabids</taxon>
        <taxon>Fabales</taxon>
        <taxon>Fabaceae</taxon>
        <taxon>Papilionoideae</taxon>
        <taxon>50 kb inversion clade</taxon>
        <taxon>NPAAA clade</taxon>
        <taxon>Hologalegina</taxon>
        <taxon>IRL clade</taxon>
        <taxon>Trifolieae</taxon>
        <taxon>Medicago</taxon>
    </lineage>
</organism>
<dbReference type="HOGENOM" id="CLU_2516009_0_0_1"/>
<reference evidence="2" key="3">
    <citation type="submission" date="2015-04" db="UniProtKB">
        <authorList>
            <consortium name="EnsemblPlants"/>
        </authorList>
    </citation>
    <scope>IDENTIFICATION</scope>
    <source>
        <strain evidence="2">cv. Jemalong A17</strain>
    </source>
</reference>
<reference evidence="1 3" key="2">
    <citation type="journal article" date="2014" name="BMC Genomics">
        <title>An improved genome release (version Mt4.0) for the model legume Medicago truncatula.</title>
        <authorList>
            <person name="Tang H."/>
            <person name="Krishnakumar V."/>
            <person name="Bidwell S."/>
            <person name="Rosen B."/>
            <person name="Chan A."/>
            <person name="Zhou S."/>
            <person name="Gentzbittel L."/>
            <person name="Childs K.L."/>
            <person name="Yandell M."/>
            <person name="Gundlach H."/>
            <person name="Mayer K.F."/>
            <person name="Schwartz D.C."/>
            <person name="Town C.D."/>
        </authorList>
    </citation>
    <scope>GENOME REANNOTATION</scope>
    <source>
        <strain evidence="1">A17</strain>
        <strain evidence="2 3">cv. Jemalong A17</strain>
    </source>
</reference>
<name>A0A072V4A6_MEDTR</name>
<proteinExistence type="predicted"/>
<accession>A0A072V4A6</accession>
<evidence type="ECO:0000313" key="1">
    <source>
        <dbReference type="EMBL" id="KEH36481.1"/>
    </source>
</evidence>
<gene>
    <name evidence="1" type="ordered locus">MTR_2g011285</name>
</gene>
<dbReference type="AlphaFoldDB" id="A0A072V4A6"/>
<reference evidence="1 3" key="1">
    <citation type="journal article" date="2011" name="Nature">
        <title>The Medicago genome provides insight into the evolution of rhizobial symbioses.</title>
        <authorList>
            <person name="Young N.D."/>
            <person name="Debelle F."/>
            <person name="Oldroyd G.E."/>
            <person name="Geurts R."/>
            <person name="Cannon S.B."/>
            <person name="Udvardi M.K."/>
            <person name="Benedito V.A."/>
            <person name="Mayer K.F."/>
            <person name="Gouzy J."/>
            <person name="Schoof H."/>
            <person name="Van de Peer Y."/>
            <person name="Proost S."/>
            <person name="Cook D.R."/>
            <person name="Meyers B.C."/>
            <person name="Spannagl M."/>
            <person name="Cheung F."/>
            <person name="De Mita S."/>
            <person name="Krishnakumar V."/>
            <person name="Gundlach H."/>
            <person name="Zhou S."/>
            <person name="Mudge J."/>
            <person name="Bharti A.K."/>
            <person name="Murray J.D."/>
            <person name="Naoumkina M.A."/>
            <person name="Rosen B."/>
            <person name="Silverstein K.A."/>
            <person name="Tang H."/>
            <person name="Rombauts S."/>
            <person name="Zhao P.X."/>
            <person name="Zhou P."/>
            <person name="Barbe V."/>
            <person name="Bardou P."/>
            <person name="Bechner M."/>
            <person name="Bellec A."/>
            <person name="Berger A."/>
            <person name="Berges H."/>
            <person name="Bidwell S."/>
            <person name="Bisseling T."/>
            <person name="Choisne N."/>
            <person name="Couloux A."/>
            <person name="Denny R."/>
            <person name="Deshpande S."/>
            <person name="Dai X."/>
            <person name="Doyle J.J."/>
            <person name="Dudez A.M."/>
            <person name="Farmer A.D."/>
            <person name="Fouteau S."/>
            <person name="Franken C."/>
            <person name="Gibelin C."/>
            <person name="Gish J."/>
            <person name="Goldstein S."/>
            <person name="Gonzalez A.J."/>
            <person name="Green P.J."/>
            <person name="Hallab A."/>
            <person name="Hartog M."/>
            <person name="Hua A."/>
            <person name="Humphray S.J."/>
            <person name="Jeong D.H."/>
            <person name="Jing Y."/>
            <person name="Jocker A."/>
            <person name="Kenton S.M."/>
            <person name="Kim D.J."/>
            <person name="Klee K."/>
            <person name="Lai H."/>
            <person name="Lang C."/>
            <person name="Lin S."/>
            <person name="Macmil S.L."/>
            <person name="Magdelenat G."/>
            <person name="Matthews L."/>
            <person name="McCorrison J."/>
            <person name="Monaghan E.L."/>
            <person name="Mun J.H."/>
            <person name="Najar F.Z."/>
            <person name="Nicholson C."/>
            <person name="Noirot C."/>
            <person name="O'Bleness M."/>
            <person name="Paule C.R."/>
            <person name="Poulain J."/>
            <person name="Prion F."/>
            <person name="Qin B."/>
            <person name="Qu C."/>
            <person name="Retzel E.F."/>
            <person name="Riddle C."/>
            <person name="Sallet E."/>
            <person name="Samain S."/>
            <person name="Samson N."/>
            <person name="Sanders I."/>
            <person name="Saurat O."/>
            <person name="Scarpelli C."/>
            <person name="Schiex T."/>
            <person name="Segurens B."/>
            <person name="Severin A.J."/>
            <person name="Sherrier D.J."/>
            <person name="Shi R."/>
            <person name="Sims S."/>
            <person name="Singer S.R."/>
            <person name="Sinharoy S."/>
            <person name="Sterck L."/>
            <person name="Viollet A."/>
            <person name="Wang B.B."/>
            <person name="Wang K."/>
            <person name="Wang M."/>
            <person name="Wang X."/>
            <person name="Warfsmann J."/>
            <person name="Weissenbach J."/>
            <person name="White D.D."/>
            <person name="White J.D."/>
            <person name="Wiley G.B."/>
            <person name="Wincker P."/>
            <person name="Xing Y."/>
            <person name="Yang L."/>
            <person name="Yao Z."/>
            <person name="Ying F."/>
            <person name="Zhai J."/>
            <person name="Zhou L."/>
            <person name="Zuber A."/>
            <person name="Denarie J."/>
            <person name="Dixon R.A."/>
            <person name="May G.D."/>
            <person name="Schwartz D.C."/>
            <person name="Rogers J."/>
            <person name="Quetier F."/>
            <person name="Town C.D."/>
            <person name="Roe B.A."/>
        </authorList>
    </citation>
    <scope>NUCLEOTIDE SEQUENCE [LARGE SCALE GENOMIC DNA]</scope>
    <source>
        <strain evidence="1">A17</strain>
        <strain evidence="2 3">cv. Jemalong A17</strain>
    </source>
</reference>